<dbReference type="PANTHER" id="PTHR35179">
    <property type="entry name" value="PROTEIN CBG02620"/>
    <property type="match status" value="1"/>
</dbReference>
<organism evidence="1 2">
    <name type="scientific">Gnomoniopsis smithogilvyi</name>
    <dbReference type="NCBI Taxonomy" id="1191159"/>
    <lineage>
        <taxon>Eukaryota</taxon>
        <taxon>Fungi</taxon>
        <taxon>Dikarya</taxon>
        <taxon>Ascomycota</taxon>
        <taxon>Pezizomycotina</taxon>
        <taxon>Sordariomycetes</taxon>
        <taxon>Sordariomycetidae</taxon>
        <taxon>Diaporthales</taxon>
        <taxon>Gnomoniaceae</taxon>
        <taxon>Gnomoniopsis</taxon>
    </lineage>
</organism>
<dbReference type="EMBL" id="JAPEVB010000006">
    <property type="protein sequence ID" value="KAJ4386863.1"/>
    <property type="molecule type" value="Genomic_DNA"/>
</dbReference>
<evidence type="ECO:0000313" key="1">
    <source>
        <dbReference type="EMBL" id="KAJ4386863.1"/>
    </source>
</evidence>
<reference evidence="1" key="1">
    <citation type="submission" date="2022-10" db="EMBL/GenBank/DDBJ databases">
        <title>Tapping the CABI collections for fungal endophytes: first genome assemblies for Collariella, Neodidymelliopsis, Ascochyta clinopodiicola, Didymella pomorum, Didymosphaeria variabile, Neocosmospora piperis and Neocucurbitaria cava.</title>
        <authorList>
            <person name="Hill R."/>
        </authorList>
    </citation>
    <scope>NUCLEOTIDE SEQUENCE</scope>
    <source>
        <strain evidence="1">IMI 355082</strain>
    </source>
</reference>
<gene>
    <name evidence="1" type="ORF">N0V93_009761</name>
</gene>
<dbReference type="AlphaFoldDB" id="A0A9W9CTZ3"/>
<keyword evidence="2" id="KW-1185">Reference proteome</keyword>
<accession>A0A9W9CTZ3</accession>
<sequence>MNPRLPRGPRGFRPSHLVQRRLRALGFAKKHEWLARNLGKEIGFVTYEMLEPCGTPVTSTGAFELLGSYNWRRRTKQEPPQIFVPGEAPGLVPHKLPLKTRLVAKGKSFRDVNAALMPAFPFEPMFRAVGVMRPGFKFDDVDLVINRSSLHHLLRLADEGRCKDAFRLDLAMVNDTLIVTPLWKRVTDQGNYGRVFEQYFTRHSHGLKESQSHHRAIRYDLGPLKVVVLCEVDAACSGIPSSWAARNWSVEEAKPKEQEVTTAASGAATFALGAKPLEIPTAAEVALFAAIKKKAFGGIIDPGASSRVTHLGRGTLSAHTAELATMQRFGKKSKIPQMWLGRTPYLIESLHQANIFTNVKVTHCAAQLLAYEKDHQTTLQKLVTAIKILTHFTSRAPNRHGIAVCTKAPRTLRVFEAADRPDSPVPLGLQRRFWDSDRTARGGEAGIVRKLASMPQGDQSLGEELAGLG</sequence>
<dbReference type="OrthoDB" id="420564at2759"/>
<evidence type="ECO:0000313" key="2">
    <source>
        <dbReference type="Proteomes" id="UP001140453"/>
    </source>
</evidence>
<protein>
    <submittedName>
        <fullName evidence="1">Uncharacterized protein</fullName>
    </submittedName>
</protein>
<proteinExistence type="predicted"/>
<dbReference type="Proteomes" id="UP001140453">
    <property type="component" value="Unassembled WGS sequence"/>
</dbReference>
<comment type="caution">
    <text evidence="1">The sequence shown here is derived from an EMBL/GenBank/DDBJ whole genome shotgun (WGS) entry which is preliminary data.</text>
</comment>
<dbReference type="PANTHER" id="PTHR35179:SF1">
    <property type="entry name" value="INTEGRAL MEMBRANE PROTEIN"/>
    <property type="match status" value="1"/>
</dbReference>
<name>A0A9W9CTZ3_9PEZI</name>